<organism evidence="1 2">
    <name type="scientific">Paenibacillus gansuensis</name>
    <dbReference type="NCBI Taxonomy" id="306542"/>
    <lineage>
        <taxon>Bacteria</taxon>
        <taxon>Bacillati</taxon>
        <taxon>Bacillota</taxon>
        <taxon>Bacilli</taxon>
        <taxon>Bacillales</taxon>
        <taxon>Paenibacillaceae</taxon>
        <taxon>Paenibacillus</taxon>
    </lineage>
</organism>
<dbReference type="Proteomes" id="UP001597541">
    <property type="component" value="Unassembled WGS sequence"/>
</dbReference>
<evidence type="ECO:0000313" key="2">
    <source>
        <dbReference type="Proteomes" id="UP001597541"/>
    </source>
</evidence>
<gene>
    <name evidence="1" type="ORF">ACFSUF_01585</name>
</gene>
<proteinExistence type="predicted"/>
<name>A0ABW5PAG6_9BACL</name>
<keyword evidence="2" id="KW-1185">Reference proteome</keyword>
<dbReference type="RefSeq" id="WP_377599440.1">
    <property type="nucleotide sequence ID" value="NZ_JBHUME010000002.1"/>
</dbReference>
<comment type="caution">
    <text evidence="1">The sequence shown here is derived from an EMBL/GenBank/DDBJ whole genome shotgun (WGS) entry which is preliminary data.</text>
</comment>
<evidence type="ECO:0000313" key="1">
    <source>
        <dbReference type="EMBL" id="MFD2611112.1"/>
    </source>
</evidence>
<protein>
    <submittedName>
        <fullName evidence="1">Uncharacterized protein</fullName>
    </submittedName>
</protein>
<accession>A0ABW5PAG6</accession>
<reference evidence="2" key="1">
    <citation type="journal article" date="2019" name="Int. J. Syst. Evol. Microbiol.">
        <title>The Global Catalogue of Microorganisms (GCM) 10K type strain sequencing project: providing services to taxonomists for standard genome sequencing and annotation.</title>
        <authorList>
            <consortium name="The Broad Institute Genomics Platform"/>
            <consortium name="The Broad Institute Genome Sequencing Center for Infectious Disease"/>
            <person name="Wu L."/>
            <person name="Ma J."/>
        </authorList>
    </citation>
    <scope>NUCLEOTIDE SEQUENCE [LARGE SCALE GENOMIC DNA]</scope>
    <source>
        <strain evidence="2">KCTC 3950</strain>
    </source>
</reference>
<sequence length="98" mass="11369">MKRKLTPDYYKPTNGDWGHTADLRLMATWEDGPAGPADKYLFSYYGRGATVAGRQEVQYQPFQYQSFEFPKANFRYIEVRSVYGDFVSEPMIIRGNLP</sequence>
<dbReference type="EMBL" id="JBHUME010000002">
    <property type="protein sequence ID" value="MFD2611112.1"/>
    <property type="molecule type" value="Genomic_DNA"/>
</dbReference>